<comment type="subcellular location">
    <subcellularLocation>
        <location evidence="2">Cytoplasm</location>
    </subcellularLocation>
    <text evidence="2">Associated with two foci at the outer edges of the nucleoid region in young cells, and at four foci within both cell halves in older cells.</text>
</comment>
<comment type="similarity">
    <text evidence="2">Belongs to the ScpA family.</text>
</comment>
<evidence type="ECO:0000313" key="4">
    <source>
        <dbReference type="Proteomes" id="UP000247099"/>
    </source>
</evidence>
<sequence>MEEALVPNNDFAIRLPAFEGPLDLLLYLIRRNEVDIYDIPIQRVTEQYIEILGSMEKLDLEIAGEFFVMASTLMYIKSRMLLPKKDQGANEDVEDEELDPRWELVQQLLEYRKFKEAAEDIQKLILNSNDLIARIGPKEAVEAVERPLKPVDRVDLWNTFNQVLRRLAERITEGEIHAEQVTVADRMELILKRIEEEPNFLFSELFESTTTLTTIVASFLAVLELTRLGKIRLQQDVAFADIRCERAE</sequence>
<proteinExistence type="inferred from homology"/>
<dbReference type="Proteomes" id="UP000247099">
    <property type="component" value="Unassembled WGS sequence"/>
</dbReference>
<dbReference type="InterPro" id="IPR003768">
    <property type="entry name" value="ScpA"/>
</dbReference>
<dbReference type="AlphaFoldDB" id="A0A317ZFA8"/>
<dbReference type="GO" id="GO:0005737">
    <property type="term" value="C:cytoplasm"/>
    <property type="evidence" value="ECO:0007669"/>
    <property type="project" value="UniProtKB-SubCell"/>
</dbReference>
<dbReference type="HAMAP" id="MF_01805">
    <property type="entry name" value="ScpA"/>
    <property type="match status" value="1"/>
</dbReference>
<protein>
    <recommendedName>
        <fullName evidence="1 2">Segregation and condensation protein A</fullName>
    </recommendedName>
</protein>
<keyword evidence="4" id="KW-1185">Reference proteome</keyword>
<evidence type="ECO:0000256" key="2">
    <source>
        <dbReference type="HAMAP-Rule" id="MF_01805"/>
    </source>
</evidence>
<accession>A0A317ZFA8</accession>
<keyword evidence="2" id="KW-0132">Cell division</keyword>
<dbReference type="Pfam" id="PF02616">
    <property type="entry name" value="SMC_ScpA"/>
    <property type="match status" value="1"/>
</dbReference>
<keyword evidence="2" id="KW-0131">Cell cycle</keyword>
<dbReference type="Gene3D" id="6.10.250.2410">
    <property type="match status" value="1"/>
</dbReference>
<dbReference type="InterPro" id="IPR023093">
    <property type="entry name" value="ScpA-like_C"/>
</dbReference>
<dbReference type="RefSeq" id="WP_110130717.1">
    <property type="nucleotide sequence ID" value="NZ_QHJQ01000004.1"/>
</dbReference>
<dbReference type="GO" id="GO:0051301">
    <property type="term" value="P:cell division"/>
    <property type="evidence" value="ECO:0007669"/>
    <property type="project" value="UniProtKB-KW"/>
</dbReference>
<dbReference type="GO" id="GO:0006260">
    <property type="term" value="P:DNA replication"/>
    <property type="evidence" value="ECO:0007669"/>
    <property type="project" value="UniProtKB-UniRule"/>
</dbReference>
<dbReference type="OrthoDB" id="9811016at2"/>
<gene>
    <name evidence="2" type="primary">scpA</name>
    <name evidence="3" type="ORF">DDZ13_06925</name>
</gene>
<dbReference type="GO" id="GO:0007059">
    <property type="term" value="P:chromosome segregation"/>
    <property type="evidence" value="ECO:0007669"/>
    <property type="project" value="UniProtKB-UniRule"/>
</dbReference>
<evidence type="ECO:0000313" key="3">
    <source>
        <dbReference type="EMBL" id="PXA04264.1"/>
    </source>
</evidence>
<organism evidence="3 4">
    <name type="scientific">Coraliomargarita sinensis</name>
    <dbReference type="NCBI Taxonomy" id="2174842"/>
    <lineage>
        <taxon>Bacteria</taxon>
        <taxon>Pseudomonadati</taxon>
        <taxon>Verrucomicrobiota</taxon>
        <taxon>Opitutia</taxon>
        <taxon>Puniceicoccales</taxon>
        <taxon>Coraliomargaritaceae</taxon>
        <taxon>Coraliomargarita</taxon>
    </lineage>
</organism>
<name>A0A317ZFA8_9BACT</name>
<keyword evidence="2" id="KW-0159">Chromosome partition</keyword>
<reference evidence="3 4" key="1">
    <citation type="submission" date="2018-05" db="EMBL/GenBank/DDBJ databases">
        <title>Coraliomargarita sinensis sp. nov., isolated from a marine solar saltern.</title>
        <authorList>
            <person name="Zhou L.Y."/>
        </authorList>
    </citation>
    <scope>NUCLEOTIDE SEQUENCE [LARGE SCALE GENOMIC DNA]</scope>
    <source>
        <strain evidence="3 4">WN38</strain>
    </source>
</reference>
<dbReference type="PANTHER" id="PTHR33969:SF2">
    <property type="entry name" value="SEGREGATION AND CONDENSATION PROTEIN A"/>
    <property type="match status" value="1"/>
</dbReference>
<comment type="function">
    <text evidence="2">Participates in chromosomal partition during cell division. May act via the formation of a condensin-like complex containing Smc and ScpB that pull DNA away from mid-cell into both cell halves.</text>
</comment>
<keyword evidence="2" id="KW-0963">Cytoplasm</keyword>
<evidence type="ECO:0000256" key="1">
    <source>
        <dbReference type="ARBA" id="ARBA00044777"/>
    </source>
</evidence>
<dbReference type="InParanoid" id="A0A317ZFA8"/>
<dbReference type="PANTHER" id="PTHR33969">
    <property type="entry name" value="SEGREGATION AND CONDENSATION PROTEIN A"/>
    <property type="match status" value="1"/>
</dbReference>
<dbReference type="Gene3D" id="1.10.10.580">
    <property type="entry name" value="Structural maintenance of chromosome 1. Chain E"/>
    <property type="match status" value="1"/>
</dbReference>
<dbReference type="EMBL" id="QHJQ01000004">
    <property type="protein sequence ID" value="PXA04264.1"/>
    <property type="molecule type" value="Genomic_DNA"/>
</dbReference>
<comment type="caution">
    <text evidence="3">The sequence shown here is derived from an EMBL/GenBank/DDBJ whole genome shotgun (WGS) entry which is preliminary data.</text>
</comment>
<comment type="subunit">
    <text evidence="2">Component of a cohesin-like complex composed of ScpA, ScpB and the Smc homodimer, in which ScpA and ScpB bind to the head domain of Smc. The presence of the three proteins is required for the association of the complex with DNA.</text>
</comment>